<dbReference type="PANTHER" id="PTHR40765">
    <property type="entry name" value="ESX-2 SECRETION SYSTEM ATPASE ECCB2"/>
    <property type="match status" value="1"/>
</dbReference>
<feature type="region of interest" description="Disordered" evidence="10">
    <location>
        <begin position="449"/>
        <end position="473"/>
    </location>
</feature>
<dbReference type="GO" id="GO:0005886">
    <property type="term" value="C:plasma membrane"/>
    <property type="evidence" value="ECO:0007669"/>
    <property type="project" value="UniProtKB-SubCell"/>
</dbReference>
<dbReference type="RefSeq" id="WP_092973102.1">
    <property type="nucleotide sequence ID" value="NZ_FPAT01000001.1"/>
</dbReference>
<evidence type="ECO:0000256" key="7">
    <source>
        <dbReference type="ARBA" id="ARBA00022840"/>
    </source>
</evidence>
<evidence type="ECO:0000256" key="1">
    <source>
        <dbReference type="ARBA" id="ARBA00004162"/>
    </source>
</evidence>
<accession>A0A1I6XAJ3</accession>
<evidence type="ECO:0000256" key="4">
    <source>
        <dbReference type="ARBA" id="ARBA00022692"/>
    </source>
</evidence>
<name>A0A1I6XAJ3_9ACTN</name>
<keyword evidence="3" id="KW-1003">Cell membrane</keyword>
<evidence type="ECO:0000256" key="11">
    <source>
        <dbReference type="SAM" id="Phobius"/>
    </source>
</evidence>
<comment type="subcellular location">
    <subcellularLocation>
        <location evidence="1">Cell membrane</location>
        <topology evidence="1">Single-pass membrane protein</topology>
    </subcellularLocation>
</comment>
<evidence type="ECO:0000256" key="9">
    <source>
        <dbReference type="ARBA" id="ARBA00023136"/>
    </source>
</evidence>
<evidence type="ECO:0000256" key="5">
    <source>
        <dbReference type="ARBA" id="ARBA00022741"/>
    </source>
</evidence>
<proteinExistence type="inferred from homology"/>
<keyword evidence="13" id="KW-1185">Reference proteome</keyword>
<keyword evidence="5" id="KW-0547">Nucleotide-binding</keyword>
<feature type="region of interest" description="Disordered" evidence="10">
    <location>
        <begin position="107"/>
        <end position="138"/>
    </location>
</feature>
<feature type="region of interest" description="Disordered" evidence="10">
    <location>
        <begin position="307"/>
        <end position="378"/>
    </location>
</feature>
<evidence type="ECO:0000256" key="2">
    <source>
        <dbReference type="ARBA" id="ARBA00008149"/>
    </source>
</evidence>
<dbReference type="Gene3D" id="2.40.50.910">
    <property type="entry name" value="Type VII secretion system EccB, repeat 3 domain"/>
    <property type="match status" value="1"/>
</dbReference>
<dbReference type="GO" id="GO:0005576">
    <property type="term" value="C:extracellular region"/>
    <property type="evidence" value="ECO:0007669"/>
    <property type="project" value="TreeGrafter"/>
</dbReference>
<evidence type="ECO:0000313" key="12">
    <source>
        <dbReference type="EMBL" id="SFT35340.1"/>
    </source>
</evidence>
<dbReference type="InterPro" id="IPR007795">
    <property type="entry name" value="T7SS_EccB"/>
</dbReference>
<feature type="compositionally biased region" description="Polar residues" evidence="10">
    <location>
        <begin position="314"/>
        <end position="325"/>
    </location>
</feature>
<dbReference type="Proteomes" id="UP000199165">
    <property type="component" value="Unassembled WGS sequence"/>
</dbReference>
<keyword evidence="8 11" id="KW-1133">Transmembrane helix</keyword>
<evidence type="ECO:0000256" key="8">
    <source>
        <dbReference type="ARBA" id="ARBA00022989"/>
    </source>
</evidence>
<dbReference type="PANTHER" id="PTHR40765:SF2">
    <property type="entry name" value="ESX-2 SECRETION SYSTEM ATPASE ECCB2"/>
    <property type="match status" value="1"/>
</dbReference>
<organism evidence="12 13">
    <name type="scientific">Actinopolyspora righensis</name>
    <dbReference type="NCBI Taxonomy" id="995060"/>
    <lineage>
        <taxon>Bacteria</taxon>
        <taxon>Bacillati</taxon>
        <taxon>Actinomycetota</taxon>
        <taxon>Actinomycetes</taxon>
        <taxon>Actinopolysporales</taxon>
        <taxon>Actinopolysporaceae</taxon>
        <taxon>Actinopolyspora</taxon>
        <taxon>Actinopolyspora alba group</taxon>
    </lineage>
</organism>
<sequence length="473" mass="49019">MQSRRDQVQAYFFVVGRLVSALMRASPDDQTTPTRRFVMGTVIGTLLGALVVAGFGIVGLIFPGGKTSWQAEGTIVVEKETGARYLYLNGALRPVLNYSSALLARDQSGGDPKLVSRNSLRGTPRGTPIGIPDAPDSIPERKNLSRAPWVVCARTATKPSGEQVPITHLRVGEEPSRGLASDEGVVVSTPDGTEYLVWQGRRLKLTGRSVIEALGYGDVVPFPVTSSWINTVPSGPDLAAPEIPNAGSRAPEVAGESATVGRIYEMRNPALDSEPSFYVMRSDGLSSLTPLAASLLLTTPASGAQPVGIGPEALSTTPISETDSTPEGYPAVPPTPRQLSQGGKTRPCASFRLGSGQSNTPTITVAPRDHGSTTARTDSDAVAERIAIPAGQGVLARDLPAPGVSGGTNYLITGLGVKYPLATPDVAGVLGYGGTEPVAVPGSLLSLLPSGPSLDPSTATVTREPGNTGDDAP</sequence>
<evidence type="ECO:0000313" key="13">
    <source>
        <dbReference type="Proteomes" id="UP000199165"/>
    </source>
</evidence>
<gene>
    <name evidence="12" type="ORF">SAMN04487904_101408</name>
</gene>
<dbReference type="Pfam" id="PF05108">
    <property type="entry name" value="T7SS_ESX1_EccB"/>
    <property type="match status" value="1"/>
</dbReference>
<keyword evidence="4 11" id="KW-0812">Transmembrane</keyword>
<comment type="similarity">
    <text evidence="2">Belongs to the EccB family.</text>
</comment>
<dbReference type="InterPro" id="IPR042485">
    <property type="entry name" value="T7SS_EccB_R3"/>
</dbReference>
<feature type="transmembrane region" description="Helical" evidence="11">
    <location>
        <begin position="37"/>
        <end position="62"/>
    </location>
</feature>
<dbReference type="STRING" id="995060.SAMN04487904_101408"/>
<keyword evidence="6" id="KW-0378">Hydrolase</keyword>
<dbReference type="Gene3D" id="3.30.2390.20">
    <property type="entry name" value="Type VII secretion system EccB, repeat 1 domain"/>
    <property type="match status" value="1"/>
</dbReference>
<feature type="compositionally biased region" description="Basic and acidic residues" evidence="10">
    <location>
        <begin position="367"/>
        <end position="378"/>
    </location>
</feature>
<dbReference type="AlphaFoldDB" id="A0A1I6XAJ3"/>
<evidence type="ECO:0000256" key="6">
    <source>
        <dbReference type="ARBA" id="ARBA00022801"/>
    </source>
</evidence>
<dbReference type="GO" id="GO:0005524">
    <property type="term" value="F:ATP binding"/>
    <property type="evidence" value="ECO:0007669"/>
    <property type="project" value="UniProtKB-KW"/>
</dbReference>
<keyword evidence="7" id="KW-0067">ATP-binding</keyword>
<dbReference type="NCBIfam" id="TIGR03919">
    <property type="entry name" value="T7SS_EccB"/>
    <property type="match status" value="1"/>
</dbReference>
<reference evidence="13" key="1">
    <citation type="submission" date="2016-10" db="EMBL/GenBank/DDBJ databases">
        <authorList>
            <person name="Varghese N."/>
            <person name="Submissions S."/>
        </authorList>
    </citation>
    <scope>NUCLEOTIDE SEQUENCE [LARGE SCALE GENOMIC DNA]</scope>
    <source>
        <strain evidence="13">DSM 45501</strain>
    </source>
</reference>
<dbReference type="GO" id="GO:0016787">
    <property type="term" value="F:hydrolase activity"/>
    <property type="evidence" value="ECO:0007669"/>
    <property type="project" value="UniProtKB-KW"/>
</dbReference>
<dbReference type="InterPro" id="IPR044857">
    <property type="entry name" value="T7SS_EccB_R1"/>
</dbReference>
<protein>
    <submittedName>
        <fullName evidence="12">Type VII secretion protein EccB</fullName>
    </submittedName>
</protein>
<dbReference type="EMBL" id="FPAT01000001">
    <property type="protein sequence ID" value="SFT35340.1"/>
    <property type="molecule type" value="Genomic_DNA"/>
</dbReference>
<evidence type="ECO:0000256" key="10">
    <source>
        <dbReference type="SAM" id="MobiDB-lite"/>
    </source>
</evidence>
<evidence type="ECO:0000256" key="3">
    <source>
        <dbReference type="ARBA" id="ARBA00022475"/>
    </source>
</evidence>
<keyword evidence="9 11" id="KW-0472">Membrane</keyword>